<dbReference type="HAMAP" id="MF_01093">
    <property type="entry name" value="MtrA"/>
    <property type="match status" value="1"/>
</dbReference>
<evidence type="ECO:0000256" key="9">
    <source>
        <dbReference type="ARBA" id="ARBA00023136"/>
    </source>
</evidence>
<dbReference type="GO" id="GO:0005886">
    <property type="term" value="C:plasma membrane"/>
    <property type="evidence" value="ECO:0007669"/>
    <property type="project" value="UniProtKB-SubCell"/>
</dbReference>
<dbReference type="InterPro" id="IPR030688">
    <property type="entry name" value="MeTrfase_MtrA/MtxA"/>
</dbReference>
<comment type="function">
    <text evidence="11">Part of a complex that catalyzes the formation of methyl-coenzyme M and tetrahydromethanopterin from coenzyme M and methyl-tetrahydromethanopterin. This is an energy-conserving, sodium-ion translocating step.</text>
</comment>
<dbReference type="Proteomes" id="UP000619545">
    <property type="component" value="Unassembled WGS sequence"/>
</dbReference>
<keyword evidence="6 11" id="KW-1278">Translocase</keyword>
<comment type="catalytic activity">
    <reaction evidence="11">
        <text>5-methyl-5,6,7,8-tetrahydromethanopterin + coenzyme M + 2 Na(+)(in) = 5,6,7,8-tetrahydromethanopterin + methyl-coenzyme M + 2 Na(+)(out)</text>
        <dbReference type="Rhea" id="RHEA:53492"/>
        <dbReference type="ChEBI" id="CHEBI:29101"/>
        <dbReference type="ChEBI" id="CHEBI:58103"/>
        <dbReference type="ChEBI" id="CHEBI:58116"/>
        <dbReference type="ChEBI" id="CHEBI:58286"/>
        <dbReference type="ChEBI" id="CHEBI:58319"/>
        <dbReference type="EC" id="7.2.1.4"/>
    </reaction>
</comment>
<dbReference type="InterPro" id="IPR005778">
    <property type="entry name" value="MtrA"/>
</dbReference>
<dbReference type="UniPathway" id="UPA00640">
    <property type="reaction ID" value="UER00698"/>
</dbReference>
<dbReference type="SMR" id="A0A832WKG5"/>
<keyword evidence="10 11" id="KW-0170">Cobalt</keyword>
<evidence type="ECO:0000256" key="6">
    <source>
        <dbReference type="ARBA" id="ARBA00022967"/>
    </source>
</evidence>
<keyword evidence="9 11" id="KW-0472">Membrane</keyword>
<feature type="transmembrane region" description="Helical" evidence="11">
    <location>
        <begin position="225"/>
        <end position="246"/>
    </location>
</feature>
<evidence type="ECO:0000256" key="1">
    <source>
        <dbReference type="ARBA" id="ARBA00022475"/>
    </source>
</evidence>
<evidence type="ECO:0000256" key="12">
    <source>
        <dbReference type="NCBIfam" id="TIGR01111"/>
    </source>
</evidence>
<accession>A0A832WKG5</accession>
<feature type="binding site" evidence="11">
    <location>
        <position position="88"/>
    </location>
    <ligand>
        <name>5-hydroxybenzimidazolylcob(I)amide</name>
        <dbReference type="ChEBI" id="CHEBI:60494"/>
        <note>cofactor</note>
    </ligand>
</feature>
<dbReference type="EC" id="7.2.1.4" evidence="11 12"/>
<name>A0A832WKG5_9EURY</name>
<keyword evidence="5 11" id="KW-0812">Transmembrane</keyword>
<comment type="caution">
    <text evidence="13">The sequence shown here is derived from an EMBL/GenBank/DDBJ whole genome shotgun (WGS) entry which is preliminary data.</text>
</comment>
<gene>
    <name evidence="11 13" type="primary">mtrA</name>
    <name evidence="13" type="ORF">HA336_02635</name>
</gene>
<keyword evidence="1 11" id="KW-1003">Cell membrane</keyword>
<dbReference type="GO" id="GO:0019386">
    <property type="term" value="P:methanogenesis, from carbon dioxide"/>
    <property type="evidence" value="ECO:0007669"/>
    <property type="project" value="UniProtKB-UniRule"/>
</dbReference>
<organism evidence="13 14">
    <name type="scientific">Methanopyrus kandleri</name>
    <dbReference type="NCBI Taxonomy" id="2320"/>
    <lineage>
        <taxon>Archaea</taxon>
        <taxon>Methanobacteriati</taxon>
        <taxon>Methanobacteriota</taxon>
        <taxon>Methanomada group</taxon>
        <taxon>Methanopyri</taxon>
        <taxon>Methanopyrales</taxon>
        <taxon>Methanopyraceae</taxon>
        <taxon>Methanopyrus</taxon>
    </lineage>
</organism>
<evidence type="ECO:0000256" key="5">
    <source>
        <dbReference type="ARBA" id="ARBA00022692"/>
    </source>
</evidence>
<evidence type="ECO:0000313" key="13">
    <source>
        <dbReference type="EMBL" id="HII70115.1"/>
    </source>
</evidence>
<dbReference type="GO" id="GO:0006730">
    <property type="term" value="P:one-carbon metabolic process"/>
    <property type="evidence" value="ECO:0007669"/>
    <property type="project" value="UniProtKB-UniRule"/>
</dbReference>
<protein>
    <recommendedName>
        <fullName evidence="11 12">Tetrahydromethanopterin S-methyltransferase subunit A</fullName>
        <ecNumber evidence="11 12">7.2.1.4</ecNumber>
    </recommendedName>
    <alternativeName>
        <fullName evidence="11">N5-methyltetrahydromethanopterin--coenzyme M methyltransferase subunit A</fullName>
    </alternativeName>
</protein>
<keyword evidence="3 11" id="KW-0489">Methyltransferase</keyword>
<evidence type="ECO:0000256" key="4">
    <source>
        <dbReference type="ARBA" id="ARBA00022679"/>
    </source>
</evidence>
<comment type="subunit">
    <text evidence="11">The complex is composed of 8 subunits; MtrA, MtrB, MtrC, MtrD, MtrE, MtrF, MtrG and MtrH.</text>
</comment>
<proteinExistence type="inferred from homology"/>
<comment type="similarity">
    <text evidence="11">Belongs to the MtrA family.</text>
</comment>
<dbReference type="NCBIfam" id="NF002126">
    <property type="entry name" value="PRK00964.1-4"/>
    <property type="match status" value="1"/>
</dbReference>
<keyword evidence="2 11" id="KW-0554">One-carbon metabolism</keyword>
<dbReference type="GO" id="GO:0030269">
    <property type="term" value="F:tetrahydromethanopterin S-methyltransferase activity"/>
    <property type="evidence" value="ECO:0007669"/>
    <property type="project" value="UniProtKB-UniRule"/>
</dbReference>
<comment type="pathway">
    <text evidence="11">One-carbon metabolism; methanogenesis from CO(2); methyl-coenzyme M from 5,10-methylene-5,6,7,8-tetrahydromethanopterin: step 2/2.</text>
</comment>
<evidence type="ECO:0000256" key="3">
    <source>
        <dbReference type="ARBA" id="ARBA00022603"/>
    </source>
</evidence>
<keyword evidence="7 11" id="KW-1133">Transmembrane helix</keyword>
<dbReference type="PIRSF" id="PIRSF009452">
    <property type="entry name" value="MtrA_MtxA"/>
    <property type="match status" value="1"/>
</dbReference>
<dbReference type="Pfam" id="PF04208">
    <property type="entry name" value="MtrA"/>
    <property type="match status" value="1"/>
</dbReference>
<evidence type="ECO:0000256" key="8">
    <source>
        <dbReference type="ARBA" id="ARBA00022994"/>
    </source>
</evidence>
<keyword evidence="4 11" id="KW-0808">Transferase</keyword>
<sequence length="249" mass="26762">MPEKAEPAEGWPVVEGDYVVGDPEAPVHVVTLGSHIEEDILKAAGEDKVAIAGPCKTENIGIEKVIANVIANPNIRFGVLCGAEVTGHLTGQCFKAMYENGVDPDSGEIIGAEGAIPYLENIPEEAVERYRDQIVELVDLIDVEDVDEIVKAIEECVEKDPGAYEEGPMTISLEEEEEEELAEVAGMPVSAETVTVEYRINDVRVGVKSIGAMQRYMAGYLSGRTMGLLIGIISGMIFLFLPMVVLGGV</sequence>
<dbReference type="NCBIfam" id="TIGR01111">
    <property type="entry name" value="mtrA"/>
    <property type="match status" value="1"/>
</dbReference>
<evidence type="ECO:0000313" key="14">
    <source>
        <dbReference type="Proteomes" id="UP000619545"/>
    </source>
</evidence>
<dbReference type="GO" id="GO:0050897">
    <property type="term" value="F:cobalt ion binding"/>
    <property type="evidence" value="ECO:0007669"/>
    <property type="project" value="InterPro"/>
</dbReference>
<evidence type="ECO:0000256" key="7">
    <source>
        <dbReference type="ARBA" id="ARBA00022989"/>
    </source>
</evidence>
<dbReference type="OMA" id="ARMKIVS"/>
<keyword evidence="8 11" id="KW-0484">Methanogenesis</keyword>
<comment type="cofactor">
    <cofactor evidence="11">
        <name>5-hydroxybenzimidazolylcob(I)amide</name>
        <dbReference type="ChEBI" id="CHEBI:60494"/>
    </cofactor>
    <text evidence="11">Binds 1 5-hydroxybenzimidazolylcobamide group.</text>
</comment>
<dbReference type="AlphaFoldDB" id="A0A832WKG5"/>
<comment type="subcellular location">
    <subcellularLocation>
        <location evidence="11">Cell membrane</location>
        <topology evidence="11">Single-pass membrane protein</topology>
    </subcellularLocation>
</comment>
<evidence type="ECO:0000256" key="11">
    <source>
        <dbReference type="HAMAP-Rule" id="MF_01093"/>
    </source>
</evidence>
<dbReference type="EMBL" id="DUJS01000002">
    <property type="protein sequence ID" value="HII70115.1"/>
    <property type="molecule type" value="Genomic_DNA"/>
</dbReference>
<reference evidence="13" key="1">
    <citation type="journal article" date="2020" name="bioRxiv">
        <title>A rank-normalized archaeal taxonomy based on genome phylogeny resolves widespread incomplete and uneven classifications.</title>
        <authorList>
            <person name="Rinke C."/>
            <person name="Chuvochina M."/>
            <person name="Mussig A.J."/>
            <person name="Chaumeil P.-A."/>
            <person name="Waite D.W."/>
            <person name="Whitman W.B."/>
            <person name="Parks D.H."/>
            <person name="Hugenholtz P."/>
        </authorList>
    </citation>
    <scope>NUCLEOTIDE SEQUENCE</scope>
    <source>
        <strain evidence="13">UBA8853</strain>
    </source>
</reference>
<dbReference type="GeneID" id="1476761"/>
<dbReference type="PIRSF" id="PIRSF500207">
    <property type="entry name" value="MtrA"/>
    <property type="match status" value="1"/>
</dbReference>
<evidence type="ECO:0000256" key="2">
    <source>
        <dbReference type="ARBA" id="ARBA00022563"/>
    </source>
</evidence>
<dbReference type="RefSeq" id="WP_148679568.1">
    <property type="nucleotide sequence ID" value="NZ_DUJS01000002.1"/>
</dbReference>
<evidence type="ECO:0000256" key="10">
    <source>
        <dbReference type="ARBA" id="ARBA00023285"/>
    </source>
</evidence>
<dbReference type="GO" id="GO:0032259">
    <property type="term" value="P:methylation"/>
    <property type="evidence" value="ECO:0007669"/>
    <property type="project" value="UniProtKB-KW"/>
</dbReference>